<reference evidence="1 2" key="1">
    <citation type="submission" date="2016-12" db="EMBL/GenBank/DDBJ databases">
        <authorList>
            <person name="Song W.-J."/>
            <person name="Kurnit D.M."/>
        </authorList>
    </citation>
    <scope>NUCLEOTIDE SEQUENCE [LARGE SCALE GENOMIC DNA]</scope>
    <source>
        <strain evidence="1 2">STM7296</strain>
    </source>
</reference>
<protein>
    <submittedName>
        <fullName evidence="1">Uncharacterized protein</fullName>
    </submittedName>
</protein>
<dbReference type="AlphaFoldDB" id="A0A1N7RU68"/>
<proteinExistence type="predicted"/>
<organism evidence="1 2">
    <name type="scientific">Paraburkholderia ribeironis</name>
    <dbReference type="NCBI Taxonomy" id="1247936"/>
    <lineage>
        <taxon>Bacteria</taxon>
        <taxon>Pseudomonadati</taxon>
        <taxon>Pseudomonadota</taxon>
        <taxon>Betaproteobacteria</taxon>
        <taxon>Burkholderiales</taxon>
        <taxon>Burkholderiaceae</taxon>
        <taxon>Paraburkholderia</taxon>
    </lineage>
</organism>
<evidence type="ECO:0000313" key="2">
    <source>
        <dbReference type="Proteomes" id="UP000187012"/>
    </source>
</evidence>
<sequence length="66" mass="6789">MANILEGTAQNHASAWIKAGLESGSIKLQGPANGGEPAGKGKEGAEYLATLFEEVVTRMTGKTSGR</sequence>
<dbReference type="Proteomes" id="UP000187012">
    <property type="component" value="Unassembled WGS sequence"/>
</dbReference>
<dbReference type="EMBL" id="CYGX02000016">
    <property type="protein sequence ID" value="SIT38647.1"/>
    <property type="molecule type" value="Genomic_DNA"/>
</dbReference>
<gene>
    <name evidence="1" type="ORF">BN2475_160027</name>
</gene>
<keyword evidence="2" id="KW-1185">Reference proteome</keyword>
<name>A0A1N7RU68_9BURK</name>
<evidence type="ECO:0000313" key="1">
    <source>
        <dbReference type="EMBL" id="SIT38647.1"/>
    </source>
</evidence>
<dbReference type="RefSeq" id="WP_094779129.1">
    <property type="nucleotide sequence ID" value="NZ_CYGX02000016.1"/>
</dbReference>
<accession>A0A1N7RU68</accession>